<dbReference type="AlphaFoldDB" id="A0AAV1JU96"/>
<comment type="caution">
    <text evidence="3">The sequence shown here is derived from an EMBL/GenBank/DDBJ whole genome shotgun (WGS) entry which is preliminary data.</text>
</comment>
<organism evidence="3 4">
    <name type="scientific">Leptosia nina</name>
    <dbReference type="NCBI Taxonomy" id="320188"/>
    <lineage>
        <taxon>Eukaryota</taxon>
        <taxon>Metazoa</taxon>
        <taxon>Ecdysozoa</taxon>
        <taxon>Arthropoda</taxon>
        <taxon>Hexapoda</taxon>
        <taxon>Insecta</taxon>
        <taxon>Pterygota</taxon>
        <taxon>Neoptera</taxon>
        <taxon>Endopterygota</taxon>
        <taxon>Lepidoptera</taxon>
        <taxon>Glossata</taxon>
        <taxon>Ditrysia</taxon>
        <taxon>Papilionoidea</taxon>
        <taxon>Pieridae</taxon>
        <taxon>Pierinae</taxon>
        <taxon>Leptosia</taxon>
    </lineage>
</organism>
<feature type="compositionally biased region" description="Polar residues" evidence="2">
    <location>
        <begin position="153"/>
        <end position="223"/>
    </location>
</feature>
<proteinExistence type="predicted"/>
<gene>
    <name evidence="3" type="ORF">LNINA_LOCUS10807</name>
</gene>
<feature type="coiled-coil region" evidence="1">
    <location>
        <begin position="480"/>
        <end position="549"/>
    </location>
</feature>
<feature type="coiled-coil region" evidence="1">
    <location>
        <begin position="575"/>
        <end position="662"/>
    </location>
</feature>
<feature type="coiled-coil region" evidence="1">
    <location>
        <begin position="787"/>
        <end position="933"/>
    </location>
</feature>
<dbReference type="EMBL" id="CAVLEF010000132">
    <property type="protein sequence ID" value="CAK1551693.1"/>
    <property type="molecule type" value="Genomic_DNA"/>
</dbReference>
<sequence length="947" mass="107621">MSATVKPTKDKSYAGIPRLTPRPTAASAARAARNATNRNLSTPAVQRLSPVRSPPSPANSRVKTAVQRNGKSDSRTEIKINRNREPELPPASDVPDGQEVFEMENVPEDVKHQDVTIEITEDSQIVMHDIEDTVEAMNDSMRLENEQTAPFAGTSSENMDQTRTQTPVNSRPQTPISKSRPQTPKTITQRPQTPKTPSRPTTPAKTAPRNNIPSRPNTPQKSVAPSRPKTPKAIATRPVTPVTSNAQKQPQDNIDIRTAYNAKQKQFQRLKKELDLKQQAVLEMFDNLRRLRERMINEGVSASGEGLTELVLFNVADWAEEEINQLCQNAMGPSLTDGAVKLINTTVPIDDHALSNVQSKAMNIPSCFADLCIQAFAARQELIDWVKDYLKKEDNVDTDALARIASYNKRGLEMCEALRDLKERAEEAVETISLFSRRACKERATLLSVGETLVREVARLREDLESRTTVISKVHEIPPESEVTKALEETRKELDEERASKATMKEKLASTEAQLRQQRIRISKMDRQLREAEASITSLTCTVKGLEDQSRQREVQLEAKARKLRESLKTGEVTSTHLAHQRDALEAEVADLKEQIKSLNAQHKSNVQDLNNQLKELTSALDEERETTQREVKYRNSLEEQLREGQNAIEALTAKINEFERNKPNPDLPTEREMDLWAELQSTKDTLRITEEEVIACKREKVRFLETMTKIAVMESDNKVGLQQKLAAELLSKEEIISKMQIQLRDLSKNIKLNEQKVIQYEQYVRDVQAHNRAIANCQESPNGITYQDLQQEIMNLKMGLLDAEHRNEELSEILTQKDQQLEQQDKTSRTQARLIKVREELINMLKNKETEQSRELAALQKDLEHRMKIVDEVNKQIAAKADEIQELFATLETKQQQIHRLEKIVLALEEQQRRAQAQRTRHEEKIAALEHELAAGGNRKDRSKTL</sequence>
<feature type="compositionally biased region" description="Polar residues" evidence="2">
    <location>
        <begin position="241"/>
        <end position="251"/>
    </location>
</feature>
<feature type="region of interest" description="Disordered" evidence="2">
    <location>
        <begin position="149"/>
        <end position="251"/>
    </location>
</feature>
<evidence type="ECO:0000256" key="2">
    <source>
        <dbReference type="SAM" id="MobiDB-lite"/>
    </source>
</evidence>
<feature type="compositionally biased region" description="Basic and acidic residues" evidence="2">
    <location>
        <begin position="70"/>
        <end position="87"/>
    </location>
</feature>
<keyword evidence="1" id="KW-0175">Coiled coil</keyword>
<evidence type="ECO:0000313" key="4">
    <source>
        <dbReference type="Proteomes" id="UP001497472"/>
    </source>
</evidence>
<accession>A0AAV1JU96</accession>
<evidence type="ECO:0000256" key="1">
    <source>
        <dbReference type="SAM" id="Coils"/>
    </source>
</evidence>
<feature type="compositionally biased region" description="Polar residues" evidence="2">
    <location>
        <begin position="58"/>
        <end position="69"/>
    </location>
</feature>
<feature type="region of interest" description="Disordered" evidence="2">
    <location>
        <begin position="1"/>
        <end position="101"/>
    </location>
</feature>
<reference evidence="3 4" key="1">
    <citation type="submission" date="2023-11" db="EMBL/GenBank/DDBJ databases">
        <authorList>
            <person name="Okamura Y."/>
        </authorList>
    </citation>
    <scope>NUCLEOTIDE SEQUENCE [LARGE SCALE GENOMIC DNA]</scope>
</reference>
<dbReference type="Proteomes" id="UP001497472">
    <property type="component" value="Unassembled WGS sequence"/>
</dbReference>
<keyword evidence="4" id="KW-1185">Reference proteome</keyword>
<name>A0AAV1JU96_9NEOP</name>
<evidence type="ECO:0000313" key="3">
    <source>
        <dbReference type="EMBL" id="CAK1551693.1"/>
    </source>
</evidence>
<feature type="compositionally biased region" description="Low complexity" evidence="2">
    <location>
        <begin position="17"/>
        <end position="42"/>
    </location>
</feature>
<protein>
    <submittedName>
        <fullName evidence="3">Uncharacterized protein</fullName>
    </submittedName>
</protein>